<dbReference type="InterPro" id="IPR043461">
    <property type="entry name" value="LpxH-like"/>
</dbReference>
<evidence type="ECO:0000313" key="7">
    <source>
        <dbReference type="EMBL" id="HHR33707.1"/>
    </source>
</evidence>
<gene>
    <name evidence="7" type="ORF">ENM46_02020</name>
</gene>
<keyword evidence="7" id="KW-0378">Hydrolase</keyword>
<dbReference type="PANTHER" id="PTHR34990">
    <property type="entry name" value="UDP-2,3-DIACYLGLUCOSAMINE HYDROLASE-RELATED"/>
    <property type="match status" value="1"/>
</dbReference>
<name>A0A7C5Y7G0_9BACT</name>
<dbReference type="GO" id="GO:0016020">
    <property type="term" value="C:membrane"/>
    <property type="evidence" value="ECO:0007669"/>
    <property type="project" value="GOC"/>
</dbReference>
<organism evidence="7">
    <name type="scientific">Fervidobacterium nodosum</name>
    <dbReference type="NCBI Taxonomy" id="2424"/>
    <lineage>
        <taxon>Bacteria</taxon>
        <taxon>Thermotogati</taxon>
        <taxon>Thermotogota</taxon>
        <taxon>Thermotogae</taxon>
        <taxon>Thermotogales</taxon>
        <taxon>Fervidobacteriaceae</taxon>
        <taxon>Fervidobacterium</taxon>
    </lineage>
</organism>
<feature type="domain" description="Calcineurin-like phosphoesterase" evidence="6">
    <location>
        <begin position="2"/>
        <end position="155"/>
    </location>
</feature>
<evidence type="ECO:0000259" key="6">
    <source>
        <dbReference type="Pfam" id="PF00149"/>
    </source>
</evidence>
<comment type="caution">
    <text evidence="7">The sequence shown here is derived from an EMBL/GenBank/DDBJ whole genome shotgun (WGS) entry which is preliminary data.</text>
</comment>
<protein>
    <submittedName>
        <fullName evidence="7">UDP-2,3-diacylglucosamine hydrolase</fullName>
    </submittedName>
</protein>
<dbReference type="InterPro" id="IPR029052">
    <property type="entry name" value="Metallo-depent_PP-like"/>
</dbReference>
<dbReference type="EMBL" id="DRXW01000133">
    <property type="protein sequence ID" value="HHR33707.1"/>
    <property type="molecule type" value="Genomic_DNA"/>
</dbReference>
<evidence type="ECO:0000256" key="3">
    <source>
        <dbReference type="ARBA" id="ARBA00022723"/>
    </source>
</evidence>
<sequence length="391" mass="45735">MIFLSDLHVGDGSSKDDFNQDELFESLVSDWNKLENPEIVIVGDGFEILESNAVRNLGLIGFWESVEKLDGKVINDIQKAHPKVFESLNRFNGTVWYVIGNHDYYIFKNRKLQEALNEKIKNLRIVPYYYDEESAILAIHGNQFDSINKFTQVDGELIPPLGDFIARYMMVNFDEDLKQHLPEHVVRDYDNVRPTLDVFLWLEKIANVYENSVDLLKLWIDNFIEMMREEEAKNWMKKNYPLVSKLSILFLNKVGGIKLGEVIVRSVMNIRKLKKTDYLKKAAKKIFKNPQMLKKYLDGYIDNSKDFFNINQIDGLVVGHSHRPAFEITKVNDQLKFFMNCGSWKPVVERRTHGIFQRYFEIFYGIAKIDKSDVEIITGTINKIRKREVID</sequence>
<dbReference type="PANTHER" id="PTHR34990:SF2">
    <property type="entry name" value="BLL8164 PROTEIN"/>
    <property type="match status" value="1"/>
</dbReference>
<reference evidence="7" key="1">
    <citation type="journal article" date="2020" name="mSystems">
        <title>Genome- and Community-Level Interaction Insights into Carbon Utilization and Element Cycling Functions of Hydrothermarchaeota in Hydrothermal Sediment.</title>
        <authorList>
            <person name="Zhou Z."/>
            <person name="Liu Y."/>
            <person name="Xu W."/>
            <person name="Pan J."/>
            <person name="Luo Z.H."/>
            <person name="Li M."/>
        </authorList>
    </citation>
    <scope>NUCLEOTIDE SEQUENCE [LARGE SCALE GENOMIC DNA]</scope>
    <source>
        <strain evidence="7">SpSt-1088</strain>
    </source>
</reference>
<dbReference type="SUPFAM" id="SSF56300">
    <property type="entry name" value="Metallo-dependent phosphatases"/>
    <property type="match status" value="1"/>
</dbReference>
<evidence type="ECO:0000256" key="1">
    <source>
        <dbReference type="ARBA" id="ARBA00022475"/>
    </source>
</evidence>
<dbReference type="InterPro" id="IPR004843">
    <property type="entry name" value="Calcineurin-like_PHP"/>
</dbReference>
<keyword evidence="5" id="KW-0464">Manganese</keyword>
<keyword evidence="1" id="KW-1003">Cell membrane</keyword>
<dbReference type="Gene3D" id="3.60.21.10">
    <property type="match status" value="1"/>
</dbReference>
<accession>A0A7C5Y7G0</accession>
<evidence type="ECO:0000256" key="4">
    <source>
        <dbReference type="ARBA" id="ARBA00023136"/>
    </source>
</evidence>
<keyword evidence="2" id="KW-0997">Cell inner membrane</keyword>
<evidence type="ECO:0000256" key="5">
    <source>
        <dbReference type="ARBA" id="ARBA00023211"/>
    </source>
</evidence>
<dbReference type="Pfam" id="PF00149">
    <property type="entry name" value="Metallophos"/>
    <property type="match status" value="1"/>
</dbReference>
<proteinExistence type="predicted"/>
<evidence type="ECO:0000256" key="2">
    <source>
        <dbReference type="ARBA" id="ARBA00022519"/>
    </source>
</evidence>
<dbReference type="AlphaFoldDB" id="A0A7C5Y7G0"/>
<dbReference type="GO" id="GO:0008758">
    <property type="term" value="F:UDP-2,3-diacylglucosamine hydrolase activity"/>
    <property type="evidence" value="ECO:0007669"/>
    <property type="project" value="TreeGrafter"/>
</dbReference>
<keyword evidence="4" id="KW-0472">Membrane</keyword>
<keyword evidence="3" id="KW-0479">Metal-binding</keyword>
<dbReference type="GO" id="GO:0046872">
    <property type="term" value="F:metal ion binding"/>
    <property type="evidence" value="ECO:0007669"/>
    <property type="project" value="UniProtKB-KW"/>
</dbReference>
<dbReference type="GO" id="GO:0009245">
    <property type="term" value="P:lipid A biosynthetic process"/>
    <property type="evidence" value="ECO:0007669"/>
    <property type="project" value="TreeGrafter"/>
</dbReference>